<organism evidence="3 4">
    <name type="scientific">Ilyobacter polytropus (strain ATCC 51220 / DSM 2926 / LMG 16218 / CuHBu1)</name>
    <dbReference type="NCBI Taxonomy" id="572544"/>
    <lineage>
        <taxon>Bacteria</taxon>
        <taxon>Fusobacteriati</taxon>
        <taxon>Fusobacteriota</taxon>
        <taxon>Fusobacteriia</taxon>
        <taxon>Fusobacteriales</taxon>
        <taxon>Fusobacteriaceae</taxon>
        <taxon>Ilyobacter</taxon>
    </lineage>
</organism>
<evidence type="ECO:0000313" key="3">
    <source>
        <dbReference type="EMBL" id="ADO83072.1"/>
    </source>
</evidence>
<dbReference type="eggNOG" id="COG0248">
    <property type="taxonomic scope" value="Bacteria"/>
</dbReference>
<dbReference type="InterPro" id="IPR028975">
    <property type="entry name" value="DDRA_swiveling_dom_sf"/>
</dbReference>
<feature type="domain" description="Diol dehydratase reactivase ATPase-like" evidence="1">
    <location>
        <begin position="274"/>
        <end position="599"/>
    </location>
</feature>
<reference evidence="3 4" key="1">
    <citation type="journal article" date="2010" name="Stand. Genomic Sci.">
        <title>Complete genome sequence of Ilyobacter polytropus type strain (CuHbu1).</title>
        <authorList>
            <person name="Sikorski J."/>
            <person name="Chertkov O."/>
            <person name="Lapidus A."/>
            <person name="Nolan M."/>
            <person name="Lucas S."/>
            <person name="Del Rio T.G."/>
            <person name="Tice H."/>
            <person name="Cheng J.F."/>
            <person name="Tapia R."/>
            <person name="Han C."/>
            <person name="Goodwin L."/>
            <person name="Pitluck S."/>
            <person name="Liolios K."/>
            <person name="Ivanova N."/>
            <person name="Mavromatis K."/>
            <person name="Mikhailova N."/>
            <person name="Pati A."/>
            <person name="Chen A."/>
            <person name="Palaniappan K."/>
            <person name="Land M."/>
            <person name="Hauser L."/>
            <person name="Chang Y.J."/>
            <person name="Jeffries C.D."/>
            <person name="Brambilla E."/>
            <person name="Yasawong M."/>
            <person name="Rohde M."/>
            <person name="Pukall R."/>
            <person name="Spring S."/>
            <person name="Goker M."/>
            <person name="Woyke T."/>
            <person name="Bristow J."/>
            <person name="Eisen J.A."/>
            <person name="Markowitz V."/>
            <person name="Hugenholtz P."/>
            <person name="Kyrpides N.C."/>
            <person name="Klenk H.P."/>
        </authorList>
    </citation>
    <scope>NUCLEOTIDE SEQUENCE [LARGE SCALE GENOMIC DNA]</scope>
    <source>
        <strain evidence="4">ATCC 51220 / DSM 2926 / LMG 16218 / CuHBu1</strain>
    </source>
</reference>
<dbReference type="Gene3D" id="3.30.420.40">
    <property type="match status" value="2"/>
</dbReference>
<dbReference type="Pfam" id="PF08841">
    <property type="entry name" value="DDR"/>
    <property type="match status" value="1"/>
</dbReference>
<dbReference type="SUPFAM" id="SSF82317">
    <property type="entry name" value="Swiveling domain of dehydratase reactivase alpha subunit"/>
    <property type="match status" value="1"/>
</dbReference>
<dbReference type="InterPro" id="IPR040916">
    <property type="entry name" value="DDR_swiveling"/>
</dbReference>
<dbReference type="InterPro" id="IPR043129">
    <property type="entry name" value="ATPase_NBD"/>
</dbReference>
<evidence type="ECO:0000259" key="1">
    <source>
        <dbReference type="Pfam" id="PF08841"/>
    </source>
</evidence>
<dbReference type="RefSeq" id="WP_013387739.1">
    <property type="nucleotide sequence ID" value="NC_014632.1"/>
</dbReference>
<dbReference type="KEGG" id="ipo:Ilyop_1291"/>
<evidence type="ECO:0000259" key="2">
    <source>
        <dbReference type="Pfam" id="PF18427"/>
    </source>
</evidence>
<dbReference type="InterPro" id="IPR030994">
    <property type="entry name" value="DDR_dom"/>
</dbReference>
<keyword evidence="4" id="KW-1185">Reference proteome</keyword>
<dbReference type="Proteomes" id="UP000006875">
    <property type="component" value="Chromosome"/>
</dbReference>
<dbReference type="Gene3D" id="3.90.470.30">
    <property type="match status" value="1"/>
</dbReference>
<dbReference type="HOGENOM" id="CLU_449540_0_0_0"/>
<gene>
    <name evidence="3" type="ordered locus">Ilyop_1291</name>
</gene>
<feature type="domain" description="DD-reactivating factor swiveling" evidence="2">
    <location>
        <begin position="92"/>
        <end position="253"/>
    </location>
</feature>
<dbReference type="NCBIfam" id="TIGR04491">
    <property type="entry name" value="reactive_PduG"/>
    <property type="match status" value="1"/>
</dbReference>
<dbReference type="Gene3D" id="3.50.30.70">
    <property type="entry name" value="Swiveling domain of dehydratase reactivase alpha subunit"/>
    <property type="match status" value="1"/>
</dbReference>
<protein>
    <submittedName>
        <fullName evidence="3">Glycerol dehydratase reactivation factor, large subunit</fullName>
    </submittedName>
</protein>
<evidence type="ECO:0000313" key="4">
    <source>
        <dbReference type="Proteomes" id="UP000006875"/>
    </source>
</evidence>
<sequence>MKIIVGVDIGNATTEVALAKVDNIECKFLSSALHETTGLKGTKDNVLGIKRAIKKAMKRADLKNADLSLIRINEATPVIGDVSMETITETIITESTMIGHNPSTPGGIGLGIGETILFQELGNFENDKDYIVIVEKSFSFLEVAHRINEAFKNGCKIKGAIIQKDDGVLINNRLINKIPIVDEVLFVKKVPTGMKAAVEVAPQGKIIEVISNPYGIATIFSLTSEETKKIVPISKALIGNRSGVVIKTPHGDVKEKVIPAGRIQIDGNYRSKSVNIEEGSKRIMKALGSIEHVQDINGESGTNIGGMLKNVKSVMGNFTNESIDNIKIKDILAVDTFVPQKIKGGIAEEFVFENAVGIAAMVNTKKNQMSEVAKEIEKELGVKVEVGGVEADMAITGALTTPGTGTPLVIVDIGAGSTDACSIDRYGNKELVHLAGAGNMTTLLIQKELGIEDFNLAEDIKKYPLAKVESLFYIRHEDGNVQFFENSLSPKVFAKNVLIKEGELIPIDLDMSLEKIRIIRRSAKRKIFITNVLRSLRKVSHTKNIRDFEFVVIVGGSALDFEISQMITEALSEYGIVAGCGNIRGTEGPRNAVATGLVMGVNDGQQA</sequence>
<dbReference type="OrthoDB" id="4676896at2"/>
<dbReference type="InterPro" id="IPR009191">
    <property type="entry name" value="DDRA"/>
</dbReference>
<dbReference type="EMBL" id="CP002281">
    <property type="protein sequence ID" value="ADO83072.1"/>
    <property type="molecule type" value="Genomic_DNA"/>
</dbReference>
<dbReference type="SUPFAM" id="SSF53067">
    <property type="entry name" value="Actin-like ATPase domain"/>
    <property type="match status" value="2"/>
</dbReference>
<name>E3H9G3_ILYPC</name>
<dbReference type="AlphaFoldDB" id="E3H9G3"/>
<proteinExistence type="predicted"/>
<dbReference type="STRING" id="572544.Ilyop_1291"/>
<dbReference type="Pfam" id="PF18427">
    <property type="entry name" value="DDR_swiveling"/>
    <property type="match status" value="1"/>
</dbReference>
<dbReference type="Gene3D" id="2.40.50.140">
    <property type="entry name" value="Nucleic acid-binding proteins"/>
    <property type="match status" value="1"/>
</dbReference>
<dbReference type="InterPro" id="IPR012340">
    <property type="entry name" value="NA-bd_OB-fold"/>
</dbReference>
<accession>E3H9G3</accession>